<dbReference type="InterPro" id="IPR027417">
    <property type="entry name" value="P-loop_NTPase"/>
</dbReference>
<gene>
    <name evidence="1" type="ORF">LMG27952_06097</name>
</gene>
<evidence type="ECO:0000313" key="2">
    <source>
        <dbReference type="Proteomes" id="UP000656319"/>
    </source>
</evidence>
<comment type="caution">
    <text evidence="1">The sequence shown here is derived from an EMBL/GenBank/DDBJ whole genome shotgun (WGS) entry which is preliminary data.</text>
</comment>
<keyword evidence="2" id="KW-1185">Reference proteome</keyword>
<organism evidence="1 2">
    <name type="scientific">Paraburkholderia hiiakae</name>
    <dbReference type="NCBI Taxonomy" id="1081782"/>
    <lineage>
        <taxon>Bacteria</taxon>
        <taxon>Pseudomonadati</taxon>
        <taxon>Pseudomonadota</taxon>
        <taxon>Betaproteobacteria</taxon>
        <taxon>Burkholderiales</taxon>
        <taxon>Burkholderiaceae</taxon>
        <taxon>Paraburkholderia</taxon>
    </lineage>
</organism>
<sequence>MTTNESPWVSRFSGLINRETIRERVELRPEPILNIGDMCPSEANDRIKKALARVFYPSDECLDFLLQWMRIARFHSLEMYATPRVFVEGVYRRESPLPESCFPLCLTGLAGTGKSALVGALERLMPKPSTVTATDGTEFPLVSYRAIAVRICSTPRDILTQFAQREGGGRVLSEFLRRLAYRDGWALVLQDEFQFATQSEKANTRVTQMILAMCYIGVPAVYVANYSLLHKLKLRNQEEKDRLLQYVEILHPDDHTSDDWRTLLRWYRDVAPDVFIFDPEGDAEAIHRLTAGVKRHVVSLLKIGFEKAFSKGEIVDYPVLEKAYKSRKYATFRDTVEALPKLHGPFRNSRKDLWCPIDAVVEPSEDHDWERQRQRCADAKALDASMTVDERKALTSLSKKPVASSAKQSEARVAFMRTMKADAEQLRENDTWFLDKL</sequence>
<dbReference type="EMBL" id="CAJHCQ010000020">
    <property type="protein sequence ID" value="CAD6556357.1"/>
    <property type="molecule type" value="Genomic_DNA"/>
</dbReference>
<dbReference type="SUPFAM" id="SSF52540">
    <property type="entry name" value="P-loop containing nucleoside triphosphate hydrolases"/>
    <property type="match status" value="1"/>
</dbReference>
<accession>A0ABM8P4T1</accession>
<proteinExistence type="predicted"/>
<dbReference type="Proteomes" id="UP000656319">
    <property type="component" value="Unassembled WGS sequence"/>
</dbReference>
<evidence type="ECO:0000313" key="1">
    <source>
        <dbReference type="EMBL" id="CAD6556357.1"/>
    </source>
</evidence>
<dbReference type="RefSeq" id="WP_201699610.1">
    <property type="nucleotide sequence ID" value="NZ_CAJHCQ010000020.1"/>
</dbReference>
<name>A0ABM8P4T1_9BURK</name>
<protein>
    <recommendedName>
        <fullName evidence="3">AAA+ ATPase domain-containing protein</fullName>
    </recommendedName>
</protein>
<evidence type="ECO:0008006" key="3">
    <source>
        <dbReference type="Google" id="ProtNLM"/>
    </source>
</evidence>
<reference evidence="1 2" key="1">
    <citation type="submission" date="2020-10" db="EMBL/GenBank/DDBJ databases">
        <authorList>
            <person name="Peeters C."/>
        </authorList>
    </citation>
    <scope>NUCLEOTIDE SEQUENCE [LARGE SCALE GENOMIC DNA]</scope>
    <source>
        <strain evidence="1 2">LMG 27952</strain>
    </source>
</reference>